<evidence type="ECO:0000313" key="3">
    <source>
        <dbReference type="EMBL" id="RXR22290.1"/>
    </source>
</evidence>
<feature type="domain" description="AsmA" evidence="2">
    <location>
        <begin position="7"/>
        <end position="172"/>
    </location>
</feature>
<sequence>MKRTLIKFLKITGIFVLGILLFMVLFPILFPGKIEQEVKAFANRKLNGELNFKEANLSFFEHFPYLTLTLTEFDLKGSAPFRKETLVGADEIAFGINLKALVFDGSVSIDKIFLDHAYINVKVDKNGNANYNVYVSDTKEAQNPEESSDTSLRLDRIAIENTHLKFDDKSTGIFIDAKGFNYLGKGDLDQAIFDLDTEAEIEDFNFAFGKEVYLKNKKVNADLITKINTNSLSFIFEENNLKINQLPIDFVGKLDFLSNGYDLDFKVESVNSQLKDFFTALPPAYVNWLDKTQVDGQTDLILTLKGKYIASTQTNPDLGFIMRIRDGEINHKEAPLPASNIFFNFETKLPELNPEKLQVNIDSLFFNVGKDYAKAIVKTEGITTPKVHAILKSSLDLGTMNRALGIASLDVKGKLKMDVKADGTYFPKSNKIPATQAKIQWLKGYLKTDFYPNPIQNIEVNSEIKTTTGQLKDLKINIQPASFVFENKPFVVKAKLQNLENVAYDIQAKGDLDVGRIYKVFSQKGLDVKGLVKANVHFKGTQSDAMNGKYARLQNSGTLYLKQIKTTTDYLPKPFVIEEGTFSFNQDRMSFADFKASYGQSDIQMRGELRNVIDFVLSSTAVLKGNFDLKSQYFNADEFLSETKTTSLQSKETTVVEKGVVVLPKNFDLQFGAQIDQLNFQDLKVSQLKGRLGVQRGQLRLTNAQAEIVGCQVKMDANYANETANRAAFDMKLKASNFDVKRAYTEIKLFREMVTAAESAEGLISLDYQLSGKLNDQMMPIFPSLKGGGVLTVNKVKMKGFKLMNAVSRKTGKEKIKNPDLSEVAIKTSIKNNIITIERFKFKVAGFRPRIEGTTSFDGRLNLKMRLGLPPLGIIGIPLKITGTQDNPKVRLGKQTEDLQETEYQEGMEITPNPLPVPMK</sequence>
<gene>
    <name evidence="3" type="ORF">EQG61_09850</name>
</gene>
<keyword evidence="1" id="KW-0812">Transmembrane</keyword>
<dbReference type="GO" id="GO:0005886">
    <property type="term" value="C:plasma membrane"/>
    <property type="evidence" value="ECO:0007669"/>
    <property type="project" value="TreeGrafter"/>
</dbReference>
<dbReference type="AlphaFoldDB" id="A0A4Q1K9S8"/>
<dbReference type="InterPro" id="IPR007844">
    <property type="entry name" value="AsmA"/>
</dbReference>
<dbReference type="OrthoDB" id="596403at2"/>
<dbReference type="PANTHER" id="PTHR30441">
    <property type="entry name" value="DUF748 DOMAIN-CONTAINING PROTEIN"/>
    <property type="match status" value="1"/>
</dbReference>
<accession>A0A4Q1K9S8</accession>
<dbReference type="Pfam" id="PF05170">
    <property type="entry name" value="AsmA"/>
    <property type="match status" value="1"/>
</dbReference>
<protein>
    <submittedName>
        <fullName evidence="3">AsmA family protein</fullName>
    </submittedName>
</protein>
<comment type="caution">
    <text evidence="3">The sequence shown here is derived from an EMBL/GenBank/DDBJ whole genome shotgun (WGS) entry which is preliminary data.</text>
</comment>
<dbReference type="InterPro" id="IPR052894">
    <property type="entry name" value="AsmA-related"/>
</dbReference>
<dbReference type="EMBL" id="SBKN01000005">
    <property type="protein sequence ID" value="RXR22290.1"/>
    <property type="molecule type" value="Genomic_DNA"/>
</dbReference>
<evidence type="ECO:0000313" key="4">
    <source>
        <dbReference type="Proteomes" id="UP000289857"/>
    </source>
</evidence>
<name>A0A4Q1K9S8_9FLAO</name>
<feature type="transmembrane region" description="Helical" evidence="1">
    <location>
        <begin position="12"/>
        <end position="30"/>
    </location>
</feature>
<dbReference type="RefSeq" id="WP_129461748.1">
    <property type="nucleotide sequence ID" value="NZ_SBKN01000005.1"/>
</dbReference>
<keyword evidence="4" id="KW-1185">Reference proteome</keyword>
<reference evidence="4" key="1">
    <citation type="submission" date="2019-01" db="EMBL/GenBank/DDBJ databases">
        <title>Cytophagaceae bacterium strain CAR-16.</title>
        <authorList>
            <person name="Chen W.-M."/>
        </authorList>
    </citation>
    <scope>NUCLEOTIDE SEQUENCE [LARGE SCALE GENOMIC DNA]</scope>
    <source>
        <strain evidence="4">WWJ-16</strain>
    </source>
</reference>
<keyword evidence="1" id="KW-1133">Transmembrane helix</keyword>
<dbReference type="GO" id="GO:0090313">
    <property type="term" value="P:regulation of protein targeting to membrane"/>
    <property type="evidence" value="ECO:0007669"/>
    <property type="project" value="TreeGrafter"/>
</dbReference>
<evidence type="ECO:0000256" key="1">
    <source>
        <dbReference type="SAM" id="Phobius"/>
    </source>
</evidence>
<proteinExistence type="predicted"/>
<keyword evidence="1" id="KW-0472">Membrane</keyword>
<dbReference type="Proteomes" id="UP000289857">
    <property type="component" value="Unassembled WGS sequence"/>
</dbReference>
<organism evidence="3 4">
    <name type="scientific">Flavobacterium stagni</name>
    <dbReference type="NCBI Taxonomy" id="2506421"/>
    <lineage>
        <taxon>Bacteria</taxon>
        <taxon>Pseudomonadati</taxon>
        <taxon>Bacteroidota</taxon>
        <taxon>Flavobacteriia</taxon>
        <taxon>Flavobacteriales</taxon>
        <taxon>Flavobacteriaceae</taxon>
        <taxon>Flavobacterium</taxon>
    </lineage>
</organism>
<evidence type="ECO:0000259" key="2">
    <source>
        <dbReference type="Pfam" id="PF05170"/>
    </source>
</evidence>
<dbReference type="PANTHER" id="PTHR30441:SF8">
    <property type="entry name" value="DUF748 DOMAIN-CONTAINING PROTEIN"/>
    <property type="match status" value="1"/>
</dbReference>